<sequence length="89" mass="9537">MSLAGIATGNATFEGGTAEVGGLGNSHLFSCRIVVVRQRRVVGWEAISPVRNRCVYTGVAEVRVHGLHGKGIAKTEIIGDSPHLWYYSV</sequence>
<evidence type="ECO:0000313" key="1">
    <source>
        <dbReference type="EMBL" id="AQS54622.1"/>
    </source>
</evidence>
<reference evidence="1 2" key="1">
    <citation type="journal article" date="2015" name="Int. J. Syst. Evol. Microbiol.">
        <title>Novibacillus thermophilus gen. nov., sp. nov., a Gram-staining-negative and moderately thermophilic member of the family Thermoactinomycetaceae.</title>
        <authorList>
            <person name="Yang G."/>
            <person name="Chen J."/>
            <person name="Zhou S."/>
        </authorList>
    </citation>
    <scope>NUCLEOTIDE SEQUENCE [LARGE SCALE GENOMIC DNA]</scope>
    <source>
        <strain evidence="1 2">SG-1</strain>
    </source>
</reference>
<dbReference type="STRING" id="1471761.B0W44_01310"/>
<dbReference type="EMBL" id="CP019699">
    <property type="protein sequence ID" value="AQS54622.1"/>
    <property type="molecule type" value="Genomic_DNA"/>
</dbReference>
<evidence type="ECO:0000313" key="2">
    <source>
        <dbReference type="Proteomes" id="UP000188603"/>
    </source>
</evidence>
<keyword evidence="2" id="KW-1185">Reference proteome</keyword>
<dbReference type="OrthoDB" id="9798006at2"/>
<organism evidence="1 2">
    <name type="scientific">Novibacillus thermophilus</name>
    <dbReference type="NCBI Taxonomy" id="1471761"/>
    <lineage>
        <taxon>Bacteria</taxon>
        <taxon>Bacillati</taxon>
        <taxon>Bacillota</taxon>
        <taxon>Bacilli</taxon>
        <taxon>Bacillales</taxon>
        <taxon>Thermoactinomycetaceae</taxon>
        <taxon>Novibacillus</taxon>
    </lineage>
</organism>
<name>A0A1U9K3K3_9BACL</name>
<protein>
    <submittedName>
        <fullName evidence="1">Uncharacterized protein</fullName>
    </submittedName>
</protein>
<dbReference type="AlphaFoldDB" id="A0A1U9K3K3"/>
<dbReference type="KEGG" id="ntr:B0W44_01310"/>
<dbReference type="RefSeq" id="WP_077718442.1">
    <property type="nucleotide sequence ID" value="NZ_CP019699.1"/>
</dbReference>
<gene>
    <name evidence="1" type="ORF">B0W44_01310</name>
</gene>
<dbReference type="Proteomes" id="UP000188603">
    <property type="component" value="Chromosome"/>
</dbReference>
<accession>A0A1U9K3K3</accession>
<proteinExistence type="predicted"/>